<accession>A0A2T0RHF0</accession>
<sequence length="114" mass="12757">MTEASAGSNARDLIYNNIDRIMANAQRFRAEGSVSLDHLLDDDFMAKHSRLPSLAEMFALAGEAEVSEQALARIPDDLWDRIVRETSDFATWPEMFSAASQDLVRRRLLEGCAP</sequence>
<comment type="caution">
    <text evidence="1">The sequence shown here is derived from an EMBL/GenBank/DDBJ whole genome shotgun (WGS) entry which is preliminary data.</text>
</comment>
<organism evidence="1 2">
    <name type="scientific">Aliiruegeria haliotis</name>
    <dbReference type="NCBI Taxonomy" id="1280846"/>
    <lineage>
        <taxon>Bacteria</taxon>
        <taxon>Pseudomonadati</taxon>
        <taxon>Pseudomonadota</taxon>
        <taxon>Alphaproteobacteria</taxon>
        <taxon>Rhodobacterales</taxon>
        <taxon>Roseobacteraceae</taxon>
        <taxon>Aliiruegeria</taxon>
    </lineage>
</organism>
<evidence type="ECO:0000313" key="1">
    <source>
        <dbReference type="EMBL" id="PRY20634.1"/>
    </source>
</evidence>
<dbReference type="AlphaFoldDB" id="A0A2T0RHF0"/>
<reference evidence="1 2" key="1">
    <citation type="submission" date="2018-03" db="EMBL/GenBank/DDBJ databases">
        <title>Genomic Encyclopedia of Archaeal and Bacterial Type Strains, Phase II (KMG-II): from individual species to whole genera.</title>
        <authorList>
            <person name="Goeker M."/>
        </authorList>
    </citation>
    <scope>NUCLEOTIDE SEQUENCE [LARGE SCALE GENOMIC DNA]</scope>
    <source>
        <strain evidence="1 2">DSM 29328</strain>
    </source>
</reference>
<evidence type="ECO:0000313" key="2">
    <source>
        <dbReference type="Proteomes" id="UP000239480"/>
    </source>
</evidence>
<dbReference type="EMBL" id="PVTD01000012">
    <property type="protein sequence ID" value="PRY20634.1"/>
    <property type="molecule type" value="Genomic_DNA"/>
</dbReference>
<proteinExistence type="predicted"/>
<name>A0A2T0RHF0_9RHOB</name>
<dbReference type="Proteomes" id="UP000239480">
    <property type="component" value="Unassembled WGS sequence"/>
</dbReference>
<gene>
    <name evidence="1" type="ORF">CLV78_1127</name>
</gene>
<dbReference type="OrthoDB" id="7865616at2"/>
<protein>
    <submittedName>
        <fullName evidence="1">Uncharacterized protein</fullName>
    </submittedName>
</protein>
<keyword evidence="2" id="KW-1185">Reference proteome</keyword>
<dbReference type="RefSeq" id="WP_106207434.1">
    <property type="nucleotide sequence ID" value="NZ_PVTD01000012.1"/>
</dbReference>